<dbReference type="AlphaFoldDB" id="A0A1H6XXG6"/>
<evidence type="ECO:0000313" key="1">
    <source>
        <dbReference type="EMBL" id="SEJ29275.1"/>
    </source>
</evidence>
<dbReference type="STRING" id="1073996.SAMN05444271_1412"/>
<keyword evidence="2" id="KW-1185">Reference proteome</keyword>
<evidence type="ECO:0000313" key="2">
    <source>
        <dbReference type="Proteomes" id="UP000198888"/>
    </source>
</evidence>
<accession>A0A2H4Q493</accession>
<proteinExistence type="predicted"/>
<gene>
    <name evidence="1" type="ORF">SAMN05444271_1412</name>
</gene>
<name>A0A1H6XXG6_9EURY</name>
<reference evidence="1 2" key="1">
    <citation type="submission" date="2016-10" db="EMBL/GenBank/DDBJ databases">
        <authorList>
            <person name="de Groot N.N."/>
        </authorList>
    </citation>
    <scope>NUCLEOTIDE SEQUENCE [LARGE SCALE GENOMIC DNA]</scope>
    <source>
        <strain evidence="1 2">DSM 22187</strain>
    </source>
</reference>
<organism evidence="1 2">
    <name type="scientific">Halohasta litchfieldiae</name>
    <dbReference type="NCBI Taxonomy" id="1073996"/>
    <lineage>
        <taxon>Archaea</taxon>
        <taxon>Methanobacteriati</taxon>
        <taxon>Methanobacteriota</taxon>
        <taxon>Stenosarchaea group</taxon>
        <taxon>Halobacteria</taxon>
        <taxon>Halobacteriales</taxon>
        <taxon>Haloferacaceae</taxon>
        <taxon>Halohasta</taxon>
    </lineage>
</organism>
<sequence>MTTTNKQKHTIADRFKSLEQEYSLFDIRIDSVPIWERIRFHIYRQIKQQNGTGQAHTGVDNDWRDYIRGGGLFLKNLFINNPYLADQSDVLYLGHHRRKKQEDGHWWDLYCDPIHEACDHEYVQFERPHLLDHYRPARTSNLRYLDLIEYGGTLQRLLGLHEPEIPQEARSQLVAAGSAMEDQFDADVDLLSQATEALHVRRTTLPLYRRLLERVDPELAVIVVSYGNETFIEACKRQNVRIAELQHGVINENHLGYSYSGSRTKEMFPDYLLTFGEFWTDVVEFPIPDDQIIPVGYPYLEQFANTYDNVETKNQLLFISQGLIGEQLSKFAVAVDQSPDIDHNIVYKLHPGEYDRWRTEYPWLAETEITVIDSSEPALYRLFSESSGQVGVYSTAVYEGLQFDLKTYLYDCPGEETLQPLLDNGTAILVSSVDQLVSALKNHTTQFDREQYFSPNATSRMCDTLSDLKSK</sequence>
<dbReference type="EMBL" id="FNYR01000041">
    <property type="protein sequence ID" value="SEJ29275.1"/>
    <property type="molecule type" value="Genomic_DNA"/>
</dbReference>
<dbReference type="RefSeq" id="WP_245708516.1">
    <property type="nucleotide sequence ID" value="NZ_CP024845.1"/>
</dbReference>
<accession>A0A1H6XXG6</accession>
<dbReference type="GeneID" id="35003180"/>
<dbReference type="Proteomes" id="UP000198888">
    <property type="component" value="Unassembled WGS sequence"/>
</dbReference>
<evidence type="ECO:0008006" key="3">
    <source>
        <dbReference type="Google" id="ProtNLM"/>
    </source>
</evidence>
<protein>
    <recommendedName>
        <fullName evidence="3">CDP-Glycerol:Poly(Glycerophosphate) glycerophosphotransferase</fullName>
    </recommendedName>
</protein>
<dbReference type="KEGG" id="hae:halTADL_2405"/>